<name>A0A7J3M2Z9_ARCFL</name>
<dbReference type="PANTHER" id="PTHR34856:SF2">
    <property type="entry name" value="PROTEIN NRFD"/>
    <property type="match status" value="1"/>
</dbReference>
<feature type="transmembrane region" description="Helical" evidence="7">
    <location>
        <begin position="375"/>
        <end position="393"/>
    </location>
</feature>
<dbReference type="Gene3D" id="1.20.1630.10">
    <property type="entry name" value="Formate dehydrogenase/DMSO reductase domain"/>
    <property type="match status" value="1"/>
</dbReference>
<feature type="transmembrane region" description="Helical" evidence="7">
    <location>
        <begin position="121"/>
        <end position="143"/>
    </location>
</feature>
<evidence type="ECO:0000256" key="6">
    <source>
        <dbReference type="ARBA" id="ARBA00023136"/>
    </source>
</evidence>
<comment type="similarity">
    <text evidence="2">Belongs to the NrfD family.</text>
</comment>
<evidence type="ECO:0000256" key="1">
    <source>
        <dbReference type="ARBA" id="ARBA00004651"/>
    </source>
</evidence>
<evidence type="ECO:0000256" key="4">
    <source>
        <dbReference type="ARBA" id="ARBA00022692"/>
    </source>
</evidence>
<accession>A0A7J3M2Z9</accession>
<dbReference type="AlphaFoldDB" id="A0A7J3M2Z9"/>
<comment type="subcellular location">
    <subcellularLocation>
        <location evidence="1">Cell membrane</location>
        <topology evidence="1">Multi-pass membrane protein</topology>
    </subcellularLocation>
</comment>
<evidence type="ECO:0000256" key="7">
    <source>
        <dbReference type="SAM" id="Phobius"/>
    </source>
</evidence>
<organism evidence="8">
    <name type="scientific">Archaeoglobus fulgidus</name>
    <dbReference type="NCBI Taxonomy" id="2234"/>
    <lineage>
        <taxon>Archaea</taxon>
        <taxon>Methanobacteriati</taxon>
        <taxon>Methanobacteriota</taxon>
        <taxon>Archaeoglobi</taxon>
        <taxon>Archaeoglobales</taxon>
        <taxon>Archaeoglobaceae</taxon>
        <taxon>Archaeoglobus</taxon>
    </lineage>
</organism>
<comment type="caution">
    <text evidence="8">The sequence shown here is derived from an EMBL/GenBank/DDBJ whole genome shotgun (WGS) entry which is preliminary data.</text>
</comment>
<evidence type="ECO:0000256" key="3">
    <source>
        <dbReference type="ARBA" id="ARBA00022475"/>
    </source>
</evidence>
<dbReference type="EMBL" id="DSYZ01000127">
    <property type="protein sequence ID" value="HGT83412.1"/>
    <property type="molecule type" value="Genomic_DNA"/>
</dbReference>
<evidence type="ECO:0008006" key="9">
    <source>
        <dbReference type="Google" id="ProtNLM"/>
    </source>
</evidence>
<proteinExistence type="inferred from homology"/>
<evidence type="ECO:0000256" key="5">
    <source>
        <dbReference type="ARBA" id="ARBA00022989"/>
    </source>
</evidence>
<feature type="transmembrane region" description="Helical" evidence="7">
    <location>
        <begin position="333"/>
        <end position="355"/>
    </location>
</feature>
<keyword evidence="5 7" id="KW-1133">Transmembrane helix</keyword>
<keyword evidence="4 7" id="KW-0812">Transmembrane</keyword>
<dbReference type="InterPro" id="IPR005614">
    <property type="entry name" value="NrfD-like"/>
</dbReference>
<dbReference type="GO" id="GO:0005886">
    <property type="term" value="C:plasma membrane"/>
    <property type="evidence" value="ECO:0007669"/>
    <property type="project" value="UniProtKB-SubCell"/>
</dbReference>
<protein>
    <recommendedName>
        <fullName evidence="9">Molybdopterin oxidoreductase, membrane subunit</fullName>
    </recommendedName>
</protein>
<reference evidence="8" key="1">
    <citation type="journal article" date="2020" name="mSystems">
        <title>Genome- and Community-Level Interaction Insights into Carbon Utilization and Element Cycling Functions of Hydrothermarchaeota in Hydrothermal Sediment.</title>
        <authorList>
            <person name="Zhou Z."/>
            <person name="Liu Y."/>
            <person name="Xu W."/>
            <person name="Pan J."/>
            <person name="Luo Z.H."/>
            <person name="Li M."/>
        </authorList>
    </citation>
    <scope>NUCLEOTIDE SEQUENCE [LARGE SCALE GENOMIC DNA]</scope>
    <source>
        <strain evidence="8">SpSt-587</strain>
    </source>
</reference>
<feature type="transmembrane region" description="Helical" evidence="7">
    <location>
        <begin position="82"/>
        <end position="101"/>
    </location>
</feature>
<dbReference type="PANTHER" id="PTHR34856">
    <property type="entry name" value="PROTEIN NRFD"/>
    <property type="match status" value="1"/>
</dbReference>
<feature type="transmembrane region" description="Helical" evidence="7">
    <location>
        <begin position="307"/>
        <end position="326"/>
    </location>
</feature>
<feature type="transmembrane region" description="Helical" evidence="7">
    <location>
        <begin position="184"/>
        <end position="203"/>
    </location>
</feature>
<feature type="transmembrane region" description="Helical" evidence="7">
    <location>
        <begin position="263"/>
        <end position="287"/>
    </location>
</feature>
<sequence>MKPREVAFLLILLFLVAIGFIGAYQMHFQPVMPVEPFESALGYPWRLLVALYVFLVLIGTAAIASAGELLMVRELEHVLKEAILIAIVTIAVGLITIAVDLERVERGSYALLGHTNAASVMYWMIMFYVLELLFLILEGWFVFRSDLLKQSERKSFKGFVAKIISLKFLGSFFAKPNKHLDMSFARAIGVLALLTAILAYSNLGALFSATHIALWNDASNPVYFVVTAVISGSAMLILAIIVTSWIKGEESRKLEALPILRKVLLFSLLSASLFALWKSVIIGYPAISAEGSNLIQNLLFRKFALNFWFLEIFVGIIAPVLILLFATKNMDALFVASFLALVGIFAFRIDFIFSAQVVKKISGVSIPTSVHPFEVMFAIGVLALALLLYYVLYKLLPMEVEHEA</sequence>
<feature type="transmembrane region" description="Helical" evidence="7">
    <location>
        <begin position="47"/>
        <end position="70"/>
    </location>
</feature>
<keyword evidence="6 7" id="KW-0472">Membrane</keyword>
<evidence type="ECO:0000256" key="2">
    <source>
        <dbReference type="ARBA" id="ARBA00008929"/>
    </source>
</evidence>
<evidence type="ECO:0000313" key="8">
    <source>
        <dbReference type="EMBL" id="HGT83412.1"/>
    </source>
</evidence>
<dbReference type="Pfam" id="PF03916">
    <property type="entry name" value="NrfD"/>
    <property type="match status" value="1"/>
</dbReference>
<keyword evidence="3" id="KW-1003">Cell membrane</keyword>
<dbReference type="InterPro" id="IPR052049">
    <property type="entry name" value="Electron_transfer_protein"/>
</dbReference>
<gene>
    <name evidence="8" type="ORF">ENT52_06780</name>
</gene>
<feature type="transmembrane region" description="Helical" evidence="7">
    <location>
        <begin position="223"/>
        <end position="242"/>
    </location>
</feature>